<name>A0A933L7A9_9HYPH</name>
<dbReference type="SUPFAM" id="SSF56784">
    <property type="entry name" value="HAD-like"/>
    <property type="match status" value="1"/>
</dbReference>
<dbReference type="InterPro" id="IPR036412">
    <property type="entry name" value="HAD-like_sf"/>
</dbReference>
<dbReference type="PANTHER" id="PTHR43611">
    <property type="entry name" value="ALPHA-D-GLUCOSE 1-PHOSPHATE PHOSPHATASE"/>
    <property type="match status" value="1"/>
</dbReference>
<keyword evidence="1" id="KW-0378">Hydrolase</keyword>
<dbReference type="PRINTS" id="PR00413">
    <property type="entry name" value="HADHALOGNASE"/>
</dbReference>
<sequence>MKVLMLDVDGVLVNGRPRDGKHLFTDLERDLGLSRSLLQAAFFDVYWQDIVVGRDALEPRLSAVLGKIAPGLGAQTLIDYWLENDSRVDADVLGDIDELRRGGTKVFLATNQEHLRARYLMEDMGLGAHVDGIIYSAALGYRKPTPEFYRLAGERAGTSGEGIVFVDDVLANVEAAKRARWSAVLWTGEQRLRELV</sequence>
<reference evidence="1" key="1">
    <citation type="submission" date="2020-07" db="EMBL/GenBank/DDBJ databases">
        <title>Huge and variable diversity of episymbiotic CPR bacteria and DPANN archaea in groundwater ecosystems.</title>
        <authorList>
            <person name="He C.Y."/>
            <person name="Keren R."/>
            <person name="Whittaker M."/>
            <person name="Farag I.F."/>
            <person name="Doudna J."/>
            <person name="Cate J.H.D."/>
            <person name="Banfield J.F."/>
        </authorList>
    </citation>
    <scope>NUCLEOTIDE SEQUENCE</scope>
    <source>
        <strain evidence="1">NC_groundwater_1586_Pr3_B-0.1um_66_15</strain>
    </source>
</reference>
<dbReference type="SFLD" id="SFLDS00003">
    <property type="entry name" value="Haloacid_Dehalogenase"/>
    <property type="match status" value="1"/>
</dbReference>
<dbReference type="InterPro" id="IPR023214">
    <property type="entry name" value="HAD_sf"/>
</dbReference>
<dbReference type="EMBL" id="JACRAF010000060">
    <property type="protein sequence ID" value="MBI4923650.1"/>
    <property type="molecule type" value="Genomic_DNA"/>
</dbReference>
<dbReference type="PANTHER" id="PTHR43611:SF3">
    <property type="entry name" value="FLAVIN MONONUCLEOTIDE HYDROLASE 1, CHLOROPLATIC"/>
    <property type="match status" value="1"/>
</dbReference>
<organism evidence="1 2">
    <name type="scientific">Devosia nanyangense</name>
    <dbReference type="NCBI Taxonomy" id="1228055"/>
    <lineage>
        <taxon>Bacteria</taxon>
        <taxon>Pseudomonadati</taxon>
        <taxon>Pseudomonadota</taxon>
        <taxon>Alphaproteobacteria</taxon>
        <taxon>Hyphomicrobiales</taxon>
        <taxon>Devosiaceae</taxon>
        <taxon>Devosia</taxon>
    </lineage>
</organism>
<dbReference type="GO" id="GO:0016787">
    <property type="term" value="F:hydrolase activity"/>
    <property type="evidence" value="ECO:0007669"/>
    <property type="project" value="UniProtKB-KW"/>
</dbReference>
<comment type="caution">
    <text evidence="1">The sequence shown here is derived from an EMBL/GenBank/DDBJ whole genome shotgun (WGS) entry which is preliminary data.</text>
</comment>
<dbReference type="Proteomes" id="UP000782610">
    <property type="component" value="Unassembled WGS sequence"/>
</dbReference>
<dbReference type="NCBIfam" id="TIGR01509">
    <property type="entry name" value="HAD-SF-IA-v3"/>
    <property type="match status" value="1"/>
</dbReference>
<protein>
    <submittedName>
        <fullName evidence="1">HAD-IA family hydrolase</fullName>
    </submittedName>
</protein>
<dbReference type="SFLD" id="SFLDG01129">
    <property type="entry name" value="C1.5:_HAD__Beta-PGM__Phosphata"/>
    <property type="match status" value="1"/>
</dbReference>
<dbReference type="AlphaFoldDB" id="A0A933L7A9"/>
<evidence type="ECO:0000313" key="1">
    <source>
        <dbReference type="EMBL" id="MBI4923650.1"/>
    </source>
</evidence>
<dbReference type="Gene3D" id="3.40.50.1000">
    <property type="entry name" value="HAD superfamily/HAD-like"/>
    <property type="match status" value="1"/>
</dbReference>
<proteinExistence type="predicted"/>
<gene>
    <name evidence="1" type="ORF">HY834_18070</name>
</gene>
<dbReference type="Pfam" id="PF00702">
    <property type="entry name" value="Hydrolase"/>
    <property type="match status" value="1"/>
</dbReference>
<evidence type="ECO:0000313" key="2">
    <source>
        <dbReference type="Proteomes" id="UP000782610"/>
    </source>
</evidence>
<accession>A0A933L7A9</accession>
<dbReference type="InterPro" id="IPR006439">
    <property type="entry name" value="HAD-SF_hydro_IA"/>
</dbReference>